<sequence>MEMESLLREPTQERVKRTLFDQNLANKPLPRTTDLLASNESVKTNADSRRPPSSATSTTTKETTASAASQARMLASEAKSIEVAVLRLYDSNTTCDEIDETVFGNHDESCAFENPLVRLNGVLEVRALFQLMKKSFWSFNIVRPVKVGLWLGGKDGEGAKLLLDFKVEYQVLPLTPKVTIHQFTHLTISLEGRVVQHKDDWSVGSLIENIPFVGTVLYPLKQRMLGLVTSSIGGVIQPRASFIYKLLLQES</sequence>
<dbReference type="PANTHER" id="PTHR34213">
    <property type="entry name" value="NUCLEAR TRANSPORT FACTOR 2 (NTF2) FAMILY PROTEIN"/>
    <property type="match status" value="1"/>
</dbReference>
<evidence type="ECO:0000313" key="2">
    <source>
        <dbReference type="EMBL" id="WZN67185.1"/>
    </source>
</evidence>
<dbReference type="PANTHER" id="PTHR34213:SF2">
    <property type="entry name" value="NUCLEAR TRANSPORT FACTOR 2 (NTF2) FAMILY PROTEIN"/>
    <property type="match status" value="1"/>
</dbReference>
<protein>
    <submittedName>
        <fullName evidence="2">Uncharacterized protein</fullName>
    </submittedName>
</protein>
<name>A0AAX4PMK0_9CHLO</name>
<feature type="compositionally biased region" description="Polar residues" evidence="1">
    <location>
        <begin position="35"/>
        <end position="45"/>
    </location>
</feature>
<feature type="compositionally biased region" description="Basic and acidic residues" evidence="1">
    <location>
        <begin position="1"/>
        <end position="19"/>
    </location>
</feature>
<evidence type="ECO:0000256" key="1">
    <source>
        <dbReference type="SAM" id="MobiDB-lite"/>
    </source>
</evidence>
<dbReference type="AlphaFoldDB" id="A0AAX4PMK0"/>
<dbReference type="EMBL" id="CP151518">
    <property type="protein sequence ID" value="WZN67185.1"/>
    <property type="molecule type" value="Genomic_DNA"/>
</dbReference>
<gene>
    <name evidence="2" type="ORF">HKI87_18g87570</name>
</gene>
<organism evidence="2 3">
    <name type="scientific">Chloropicon roscoffensis</name>
    <dbReference type="NCBI Taxonomy" id="1461544"/>
    <lineage>
        <taxon>Eukaryota</taxon>
        <taxon>Viridiplantae</taxon>
        <taxon>Chlorophyta</taxon>
        <taxon>Chloropicophyceae</taxon>
        <taxon>Chloropicales</taxon>
        <taxon>Chloropicaceae</taxon>
        <taxon>Chloropicon</taxon>
    </lineage>
</organism>
<feature type="region of interest" description="Disordered" evidence="1">
    <location>
        <begin position="1"/>
        <end position="71"/>
    </location>
</feature>
<evidence type="ECO:0000313" key="3">
    <source>
        <dbReference type="Proteomes" id="UP001472866"/>
    </source>
</evidence>
<feature type="compositionally biased region" description="Low complexity" evidence="1">
    <location>
        <begin position="53"/>
        <end position="71"/>
    </location>
</feature>
<reference evidence="2 3" key="1">
    <citation type="submission" date="2024-03" db="EMBL/GenBank/DDBJ databases">
        <title>Complete genome sequence of the green alga Chloropicon roscoffensis RCC1871.</title>
        <authorList>
            <person name="Lemieux C."/>
            <person name="Pombert J.-F."/>
            <person name="Otis C."/>
            <person name="Turmel M."/>
        </authorList>
    </citation>
    <scope>NUCLEOTIDE SEQUENCE [LARGE SCALE GENOMIC DNA]</scope>
    <source>
        <strain evidence="2 3">RCC1871</strain>
    </source>
</reference>
<dbReference type="Proteomes" id="UP001472866">
    <property type="component" value="Chromosome 18"/>
</dbReference>
<accession>A0AAX4PMK0</accession>
<proteinExistence type="predicted"/>
<keyword evidence="3" id="KW-1185">Reference proteome</keyword>